<keyword evidence="2" id="KW-1185">Reference proteome</keyword>
<dbReference type="Proteomes" id="UP000650081">
    <property type="component" value="Unassembled WGS sequence"/>
</dbReference>
<dbReference type="EMBL" id="JACSIT010000151">
    <property type="protein sequence ID" value="MBC6996211.1"/>
    <property type="molecule type" value="Genomic_DNA"/>
</dbReference>
<dbReference type="RefSeq" id="WP_187468227.1">
    <property type="nucleotide sequence ID" value="NZ_JACSIT010000151.1"/>
</dbReference>
<comment type="caution">
    <text evidence="1">The sequence shown here is derived from an EMBL/GenBank/DDBJ whole genome shotgun (WGS) entry which is preliminary data.</text>
</comment>
<organism evidence="1 2">
    <name type="scientific">Neolewinella lacunae</name>
    <dbReference type="NCBI Taxonomy" id="1517758"/>
    <lineage>
        <taxon>Bacteria</taxon>
        <taxon>Pseudomonadati</taxon>
        <taxon>Bacteroidota</taxon>
        <taxon>Saprospiria</taxon>
        <taxon>Saprospirales</taxon>
        <taxon>Lewinellaceae</taxon>
        <taxon>Neolewinella</taxon>
    </lineage>
</organism>
<sequence length="69" mass="7921">MPTLTLEIIDPRVIPLLENLAKLDLIRIKEEEAPFTRFAALLAKLRSQEDNAPSEAKILLEVKKVRNQR</sequence>
<proteinExistence type="predicted"/>
<gene>
    <name evidence="1" type="ORF">H9S92_18720</name>
</gene>
<accession>A0A923PR28</accession>
<reference evidence="1" key="1">
    <citation type="submission" date="2020-08" db="EMBL/GenBank/DDBJ databases">
        <title>Lewinella bacteria from marine environments.</title>
        <authorList>
            <person name="Zhong Y."/>
        </authorList>
    </citation>
    <scope>NUCLEOTIDE SEQUENCE</scope>
    <source>
        <strain evidence="1">KCTC 42187</strain>
    </source>
</reference>
<name>A0A923PR28_9BACT</name>
<dbReference type="AlphaFoldDB" id="A0A923PR28"/>
<evidence type="ECO:0000313" key="2">
    <source>
        <dbReference type="Proteomes" id="UP000650081"/>
    </source>
</evidence>
<protein>
    <submittedName>
        <fullName evidence="1">Uncharacterized protein</fullName>
    </submittedName>
</protein>
<evidence type="ECO:0000313" key="1">
    <source>
        <dbReference type="EMBL" id="MBC6996211.1"/>
    </source>
</evidence>